<feature type="domain" description="RRM" evidence="10">
    <location>
        <begin position="158"/>
        <end position="236"/>
    </location>
</feature>
<evidence type="ECO:0000256" key="3">
    <source>
        <dbReference type="ARBA" id="ARBA00022640"/>
    </source>
</evidence>
<evidence type="ECO:0000256" key="6">
    <source>
        <dbReference type="ARBA" id="ARBA00022884"/>
    </source>
</evidence>
<dbReference type="Gene3D" id="3.30.70.330">
    <property type="match status" value="2"/>
</dbReference>
<dbReference type="AlphaFoldDB" id="A0A6J1C316"/>
<dbReference type="GO" id="GO:1901259">
    <property type="term" value="P:chloroplast rRNA processing"/>
    <property type="evidence" value="ECO:0007669"/>
    <property type="project" value="TreeGrafter"/>
</dbReference>
<proteinExistence type="predicted"/>
<gene>
    <name evidence="12" type="primary">LOC111006981</name>
</gene>
<keyword evidence="7" id="KW-0687">Ribonucleoprotein</keyword>
<dbReference type="Proteomes" id="UP000504603">
    <property type="component" value="Unplaced"/>
</dbReference>
<dbReference type="GO" id="GO:0003729">
    <property type="term" value="F:mRNA binding"/>
    <property type="evidence" value="ECO:0007669"/>
    <property type="project" value="TreeGrafter"/>
</dbReference>
<keyword evidence="11" id="KW-1185">Reference proteome</keyword>
<dbReference type="SMART" id="SM00360">
    <property type="entry name" value="RRM"/>
    <property type="match status" value="2"/>
</dbReference>
<keyword evidence="3" id="KW-0934">Plastid</keyword>
<comment type="subcellular location">
    <subcellularLocation>
        <location evidence="1">Plastid</location>
        <location evidence="1">Chloroplast</location>
    </subcellularLocation>
</comment>
<organism evidence="11 12">
    <name type="scientific">Momordica charantia</name>
    <name type="common">Bitter gourd</name>
    <name type="synonym">Balsam pear</name>
    <dbReference type="NCBI Taxonomy" id="3673"/>
    <lineage>
        <taxon>Eukaryota</taxon>
        <taxon>Viridiplantae</taxon>
        <taxon>Streptophyta</taxon>
        <taxon>Embryophyta</taxon>
        <taxon>Tracheophyta</taxon>
        <taxon>Spermatophyta</taxon>
        <taxon>Magnoliopsida</taxon>
        <taxon>eudicotyledons</taxon>
        <taxon>Gunneridae</taxon>
        <taxon>Pentapetalae</taxon>
        <taxon>rosids</taxon>
        <taxon>fabids</taxon>
        <taxon>Cucurbitales</taxon>
        <taxon>Cucurbitaceae</taxon>
        <taxon>Momordiceae</taxon>
        <taxon>Momordica</taxon>
    </lineage>
</organism>
<dbReference type="InterPro" id="IPR012677">
    <property type="entry name" value="Nucleotide-bd_a/b_plait_sf"/>
</dbReference>
<dbReference type="CDD" id="cd21608">
    <property type="entry name" value="RRM2_NsCP33_like"/>
    <property type="match status" value="1"/>
</dbReference>
<evidence type="ECO:0000256" key="4">
    <source>
        <dbReference type="ARBA" id="ARBA00022664"/>
    </source>
</evidence>
<keyword evidence="5" id="KW-0677">Repeat</keyword>
<keyword evidence="6 8" id="KW-0694">RNA-binding</keyword>
<dbReference type="FunFam" id="3.30.70.330:FF:000268">
    <property type="entry name" value="31 kDa ribonucleoprotein, chloroplastic"/>
    <property type="match status" value="1"/>
</dbReference>
<dbReference type="InterPro" id="IPR035979">
    <property type="entry name" value="RBD_domain_sf"/>
</dbReference>
<evidence type="ECO:0000256" key="2">
    <source>
        <dbReference type="ARBA" id="ARBA00022528"/>
    </source>
</evidence>
<dbReference type="KEGG" id="mcha:111006981"/>
<dbReference type="GO" id="GO:0008266">
    <property type="term" value="F:poly(U) RNA binding"/>
    <property type="evidence" value="ECO:0007669"/>
    <property type="project" value="UniProtKB-ARBA"/>
</dbReference>
<evidence type="ECO:0000256" key="7">
    <source>
        <dbReference type="ARBA" id="ARBA00023274"/>
    </source>
</evidence>
<evidence type="ECO:0000256" key="1">
    <source>
        <dbReference type="ARBA" id="ARBA00004229"/>
    </source>
</evidence>
<dbReference type="GO" id="GO:1990904">
    <property type="term" value="C:ribonucleoprotein complex"/>
    <property type="evidence" value="ECO:0007669"/>
    <property type="project" value="UniProtKB-KW"/>
</dbReference>
<dbReference type="Pfam" id="PF00076">
    <property type="entry name" value="RRM_1"/>
    <property type="match status" value="2"/>
</dbReference>
<dbReference type="InterPro" id="IPR048289">
    <property type="entry name" value="RRM2_NsCP33-like"/>
</dbReference>
<evidence type="ECO:0000313" key="11">
    <source>
        <dbReference type="Proteomes" id="UP000504603"/>
    </source>
</evidence>
<dbReference type="PROSITE" id="PS50102">
    <property type="entry name" value="RRM"/>
    <property type="match status" value="2"/>
</dbReference>
<feature type="region of interest" description="Disordered" evidence="9">
    <location>
        <begin position="73"/>
        <end position="157"/>
    </location>
</feature>
<evidence type="ECO:0000256" key="5">
    <source>
        <dbReference type="ARBA" id="ARBA00022737"/>
    </source>
</evidence>
<dbReference type="InterPro" id="IPR000504">
    <property type="entry name" value="RRM_dom"/>
</dbReference>
<dbReference type="GO" id="GO:0006397">
    <property type="term" value="P:mRNA processing"/>
    <property type="evidence" value="ECO:0007669"/>
    <property type="project" value="UniProtKB-KW"/>
</dbReference>
<dbReference type="GeneID" id="111006981"/>
<feature type="compositionally biased region" description="Acidic residues" evidence="9">
    <location>
        <begin position="120"/>
        <end position="155"/>
    </location>
</feature>
<evidence type="ECO:0000259" key="10">
    <source>
        <dbReference type="PROSITE" id="PS50102"/>
    </source>
</evidence>
<dbReference type="GO" id="GO:0009451">
    <property type="term" value="P:RNA modification"/>
    <property type="evidence" value="ECO:0007669"/>
    <property type="project" value="UniProtKB-ARBA"/>
</dbReference>
<feature type="domain" description="RRM" evidence="10">
    <location>
        <begin position="252"/>
        <end position="330"/>
    </location>
</feature>
<dbReference type="OrthoDB" id="439808at2759"/>
<evidence type="ECO:0000313" key="12">
    <source>
        <dbReference type="RefSeq" id="XP_022134798.1"/>
    </source>
</evidence>
<dbReference type="PANTHER" id="PTHR48025:SF3">
    <property type="entry name" value="31 KDA RIBONUCLEOPROTEIN, CHLOROPLASTIC-RELATED"/>
    <property type="match status" value="1"/>
</dbReference>
<name>A0A6J1C316_MOMCH</name>
<evidence type="ECO:0000256" key="9">
    <source>
        <dbReference type="SAM" id="MobiDB-lite"/>
    </source>
</evidence>
<dbReference type="PANTHER" id="PTHR48025">
    <property type="entry name" value="OS02G0815200 PROTEIN"/>
    <property type="match status" value="1"/>
</dbReference>
<dbReference type="FunFam" id="3.30.70.330:FF:000799">
    <property type="entry name" value="31 kDa ribonucleoprotein, chloroplastic"/>
    <property type="match status" value="1"/>
</dbReference>
<dbReference type="GO" id="GO:0009535">
    <property type="term" value="C:chloroplast thylakoid membrane"/>
    <property type="evidence" value="ECO:0007669"/>
    <property type="project" value="TreeGrafter"/>
</dbReference>
<dbReference type="SUPFAM" id="SSF54928">
    <property type="entry name" value="RNA-binding domain, RBD"/>
    <property type="match status" value="2"/>
</dbReference>
<keyword evidence="2" id="KW-0150">Chloroplast</keyword>
<protein>
    <submittedName>
        <fullName evidence="12">28 kDa ribonucleoprotein, chloroplastic-like</fullName>
    </submittedName>
</protein>
<reference evidence="12" key="1">
    <citation type="submission" date="2025-08" db="UniProtKB">
        <authorList>
            <consortium name="RefSeq"/>
        </authorList>
    </citation>
    <scope>IDENTIFICATION</scope>
    <source>
        <strain evidence="12">OHB3-1</strain>
    </source>
</reference>
<evidence type="ECO:0000256" key="8">
    <source>
        <dbReference type="PROSITE-ProRule" id="PRU00176"/>
    </source>
</evidence>
<keyword evidence="4" id="KW-0507">mRNA processing</keyword>
<dbReference type="InterPro" id="IPR050502">
    <property type="entry name" value="Euk_RNA-bind_prot"/>
</dbReference>
<sequence length="336" mass="37274">MASTSATSILKPLSKADSCLLSLPSVFTCRPPHSFLSFPSKLIRFHLSSSSHSSPFSLSKKKPHPSSLVSFVAQTSDWAQEDDTITIDPKLGGDEEEEDEQGPHWENQELSETESRISDWEGEAEDGGSEAEGEDGEGGLLEEEEEEEGSYEEPNEDAKLFVGNLPYDVDSQKLAMIFGKAGTVEIAEVIYNRETDQSRGFGFVTMSTVEEAEKAVDTFNRYELEGRLLTVNKAAPRGARPERTPRTFQSSFRIYVGNLPWDVDNARLEQVFSEHGKVVEARVLYDRDTGRSRGFGFVTMADETGMNDAIAALDGQSLDGRAIRVNVAEERPRRNF</sequence>
<dbReference type="GO" id="GO:0045087">
    <property type="term" value="P:innate immune response"/>
    <property type="evidence" value="ECO:0007669"/>
    <property type="project" value="UniProtKB-ARBA"/>
</dbReference>
<feature type="compositionally biased region" description="Basic and acidic residues" evidence="9">
    <location>
        <begin position="101"/>
        <end position="119"/>
    </location>
</feature>
<dbReference type="RefSeq" id="XP_022134798.1">
    <property type="nucleotide sequence ID" value="XM_022279106.1"/>
</dbReference>
<accession>A0A6J1C316</accession>